<name>A0A2T2X0Z7_9FIRM</name>
<protein>
    <submittedName>
        <fullName evidence="1">Uncharacterized protein</fullName>
    </submittedName>
</protein>
<evidence type="ECO:0000313" key="2">
    <source>
        <dbReference type="Proteomes" id="UP000242972"/>
    </source>
</evidence>
<sequence length="89" mass="10417">MKIFFNDETVLDFDKVGENLQDLFQRFAPFNNMGNFNTSHLEHLDDFALRALERRLTARRDTLNDALDLIRQEFARRQSSPSEDIAPAE</sequence>
<accession>A0A2T2X0Z7</accession>
<reference evidence="1 2" key="1">
    <citation type="journal article" date="2014" name="BMC Genomics">
        <title>Comparison of environmental and isolate Sulfobacillus genomes reveals diverse carbon, sulfur, nitrogen, and hydrogen metabolisms.</title>
        <authorList>
            <person name="Justice N.B."/>
            <person name="Norman A."/>
            <person name="Brown C.T."/>
            <person name="Singh A."/>
            <person name="Thomas B.C."/>
            <person name="Banfield J.F."/>
        </authorList>
    </citation>
    <scope>NUCLEOTIDE SEQUENCE [LARGE SCALE GENOMIC DNA]</scope>
    <source>
        <strain evidence="1">AMDSBA4</strain>
    </source>
</reference>
<gene>
    <name evidence="1" type="ORF">C7B46_19075</name>
</gene>
<dbReference type="AlphaFoldDB" id="A0A2T2X0Z7"/>
<dbReference type="Proteomes" id="UP000242972">
    <property type="component" value="Unassembled WGS sequence"/>
</dbReference>
<dbReference type="EMBL" id="PXYW01000099">
    <property type="protein sequence ID" value="PSR28170.1"/>
    <property type="molecule type" value="Genomic_DNA"/>
</dbReference>
<comment type="caution">
    <text evidence="1">The sequence shown here is derived from an EMBL/GenBank/DDBJ whole genome shotgun (WGS) entry which is preliminary data.</text>
</comment>
<organism evidence="1 2">
    <name type="scientific">Sulfobacillus benefaciens</name>
    <dbReference type="NCBI Taxonomy" id="453960"/>
    <lineage>
        <taxon>Bacteria</taxon>
        <taxon>Bacillati</taxon>
        <taxon>Bacillota</taxon>
        <taxon>Clostridia</taxon>
        <taxon>Eubacteriales</taxon>
        <taxon>Clostridiales Family XVII. Incertae Sedis</taxon>
        <taxon>Sulfobacillus</taxon>
    </lineage>
</organism>
<evidence type="ECO:0000313" key="1">
    <source>
        <dbReference type="EMBL" id="PSR28170.1"/>
    </source>
</evidence>
<proteinExistence type="predicted"/>